<dbReference type="PANTHER" id="PTHR11461:SF274">
    <property type="entry name" value="PLASMA SERINE PROTEASE INHIBITOR"/>
    <property type="match status" value="1"/>
</dbReference>
<dbReference type="InterPro" id="IPR000215">
    <property type="entry name" value="Serpin_fam"/>
</dbReference>
<evidence type="ECO:0000256" key="2">
    <source>
        <dbReference type="RuleBase" id="RU000411"/>
    </source>
</evidence>
<proteinExistence type="inferred from homology"/>
<dbReference type="SMR" id="G1SQG6"/>
<dbReference type="GO" id="GO:0004867">
    <property type="term" value="F:serine-type endopeptidase inhibitor activity"/>
    <property type="evidence" value="ECO:0007669"/>
    <property type="project" value="InterPro"/>
</dbReference>
<reference evidence="5" key="2">
    <citation type="submission" date="2025-08" db="UniProtKB">
        <authorList>
            <consortium name="Ensembl"/>
        </authorList>
    </citation>
    <scope>IDENTIFICATION</scope>
    <source>
        <strain evidence="5">Thorbecke</strain>
    </source>
</reference>
<evidence type="ECO:0000256" key="1">
    <source>
        <dbReference type="ARBA" id="ARBA00009500"/>
    </source>
</evidence>
<dbReference type="InterPro" id="IPR042185">
    <property type="entry name" value="Serpin_sf_2"/>
</dbReference>
<organism evidence="5 6">
    <name type="scientific">Oryctolagus cuniculus</name>
    <name type="common">Rabbit</name>
    <dbReference type="NCBI Taxonomy" id="9986"/>
    <lineage>
        <taxon>Eukaryota</taxon>
        <taxon>Metazoa</taxon>
        <taxon>Chordata</taxon>
        <taxon>Craniata</taxon>
        <taxon>Vertebrata</taxon>
        <taxon>Euteleostomi</taxon>
        <taxon>Mammalia</taxon>
        <taxon>Eutheria</taxon>
        <taxon>Euarchontoglires</taxon>
        <taxon>Glires</taxon>
        <taxon>Lagomorpha</taxon>
        <taxon>Leporidae</taxon>
        <taxon>Oryctolagus</taxon>
    </lineage>
</organism>
<evidence type="ECO:0000256" key="3">
    <source>
        <dbReference type="SAM" id="MobiDB-lite"/>
    </source>
</evidence>
<dbReference type="GeneTree" id="ENSGT00940000162217"/>
<name>G1SQG6_RABIT</name>
<dbReference type="InterPro" id="IPR042178">
    <property type="entry name" value="Serpin_sf_1"/>
</dbReference>
<dbReference type="AlphaFoldDB" id="G1SQG6"/>
<dbReference type="PANTHER" id="PTHR11461">
    <property type="entry name" value="SERINE PROTEASE INHIBITOR, SERPIN"/>
    <property type="match status" value="1"/>
</dbReference>
<feature type="domain" description="Serpin" evidence="4">
    <location>
        <begin position="245"/>
        <end position="569"/>
    </location>
</feature>
<dbReference type="HOGENOM" id="CLU_023330_2_2_1"/>
<dbReference type="Ensembl" id="ENSOCUT00000006164.4">
    <property type="protein sequence ID" value="ENSOCUP00000005341.4"/>
    <property type="gene ID" value="ENSOCUG00000006167.4"/>
</dbReference>
<dbReference type="Gene3D" id="3.30.497.10">
    <property type="entry name" value="Antithrombin, subunit I, domain 2"/>
    <property type="match status" value="1"/>
</dbReference>
<dbReference type="SUPFAM" id="SSF56574">
    <property type="entry name" value="Serpins"/>
    <property type="match status" value="1"/>
</dbReference>
<feature type="compositionally biased region" description="Basic residues" evidence="3">
    <location>
        <begin position="215"/>
        <end position="227"/>
    </location>
</feature>
<dbReference type="STRING" id="9986.ENSOCUP00000005341"/>
<dbReference type="FunFam" id="2.30.39.10:FF:000002">
    <property type="entry name" value="Serpin family D member 1"/>
    <property type="match status" value="1"/>
</dbReference>
<reference evidence="5" key="3">
    <citation type="submission" date="2025-09" db="UniProtKB">
        <authorList>
            <consortium name="Ensembl"/>
        </authorList>
    </citation>
    <scope>IDENTIFICATION</scope>
    <source>
        <strain evidence="5">Thorbecke</strain>
    </source>
</reference>
<comment type="similarity">
    <text evidence="1 2">Belongs to the serpin family.</text>
</comment>
<dbReference type="PaxDb" id="9986-ENSOCUP00000005341"/>
<dbReference type="eggNOG" id="KOG2392">
    <property type="taxonomic scope" value="Eukaryota"/>
</dbReference>
<feature type="region of interest" description="Disordered" evidence="3">
    <location>
        <begin position="212"/>
        <end position="231"/>
    </location>
</feature>
<dbReference type="Proteomes" id="UP000001811">
    <property type="component" value="Unplaced"/>
</dbReference>
<dbReference type="SMART" id="SM00093">
    <property type="entry name" value="SERPIN"/>
    <property type="match status" value="1"/>
</dbReference>
<keyword evidence="6" id="KW-1185">Reference proteome</keyword>
<evidence type="ECO:0000313" key="5">
    <source>
        <dbReference type="Ensembl" id="ENSOCUP00000005341.4"/>
    </source>
</evidence>
<dbReference type="Pfam" id="PF00079">
    <property type="entry name" value="Serpin"/>
    <property type="match status" value="1"/>
</dbReference>
<protein>
    <recommendedName>
        <fullName evidence="4">Serpin domain-containing protein</fullName>
    </recommendedName>
</protein>
<evidence type="ECO:0000259" key="4">
    <source>
        <dbReference type="SMART" id="SM00093"/>
    </source>
</evidence>
<evidence type="ECO:0000313" key="6">
    <source>
        <dbReference type="Proteomes" id="UP000001811"/>
    </source>
</evidence>
<dbReference type="Bgee" id="ENSOCUG00000006167">
    <property type="expression patterns" value="Expressed in liver and 13 other cell types or tissues"/>
</dbReference>
<dbReference type="FunFam" id="3.30.497.10:FF:000001">
    <property type="entry name" value="Serine protease inhibitor"/>
    <property type="match status" value="1"/>
</dbReference>
<dbReference type="InterPro" id="IPR036186">
    <property type="entry name" value="Serpin_sf"/>
</dbReference>
<sequence length="572" mass="63057">MFPFALGSLGAGASALRGGSVMTFVSAGGGGWGLTRTLSSTAMSVDAVSPAQAQATLSQSAEKELRLVKGKDWPEGAPLPISGRQQPVARVNHRPPPPEWPFHSREVVINVGLGSRQKGPGNSPWLLLLCFQQETCQDRTKQAGGARRGQKKGGNRTTVVSQVQRLAVLQAALCPLLCPTDRHLLLCTLGLQRAATMQLFFLVCLLLLSPQGASPRRHHPREMRKKVKEPLVEATAAPSRRDFAFDLYRALASTTPGQNVFFSPLSISLSLAMLALGARSNTKTQILEGLGLDLQARSEDEVHHGFQQLLHELTQPREDLQLSLGNTLFIDRKLDIQDAFLSAIRTLYLADAFSTDFEDFVGAKKQINDYVAKQTKGKVVELLKHLDGTQVMVMVNYIFFKAKWEMSFSPEDTREHDFHVRPEASVRVPMMNREDQYLYFLDRNLSCVVLRLRYQGNATALFILPEEGKMRQVEEGLSEKTLRKWLKMFTKRYSSGHSGAVWGAWPCPAASQQGGGVQGGGGRQGGLAQPVSCCQVRRHPMKSWPSSAGFPRMAPGWAVTARNERSTSPKQD</sequence>
<dbReference type="GO" id="GO:0005615">
    <property type="term" value="C:extracellular space"/>
    <property type="evidence" value="ECO:0007669"/>
    <property type="project" value="InterPro"/>
</dbReference>
<accession>G1SQG6</accession>
<dbReference type="InterPro" id="IPR023796">
    <property type="entry name" value="Serpin_dom"/>
</dbReference>
<dbReference type="InParanoid" id="G1SQG6"/>
<reference evidence="5 6" key="1">
    <citation type="journal article" date="2011" name="Nature">
        <title>A high-resolution map of human evolutionary constraint using 29 mammals.</title>
        <authorList>
            <person name="Lindblad-Toh K."/>
            <person name="Garber M."/>
            <person name="Zuk O."/>
            <person name="Lin M.F."/>
            <person name="Parker B.J."/>
            <person name="Washietl S."/>
            <person name="Kheradpour P."/>
            <person name="Ernst J."/>
            <person name="Jordan G."/>
            <person name="Mauceli E."/>
            <person name="Ward L.D."/>
            <person name="Lowe C.B."/>
            <person name="Holloway A.K."/>
            <person name="Clamp M."/>
            <person name="Gnerre S."/>
            <person name="Alfoldi J."/>
            <person name="Beal K."/>
            <person name="Chang J."/>
            <person name="Clawson H."/>
            <person name="Cuff J."/>
            <person name="Di Palma F."/>
            <person name="Fitzgerald S."/>
            <person name="Flicek P."/>
            <person name="Guttman M."/>
            <person name="Hubisz M.J."/>
            <person name="Jaffe D.B."/>
            <person name="Jungreis I."/>
            <person name="Kent W.J."/>
            <person name="Kostka D."/>
            <person name="Lara M."/>
            <person name="Martins A.L."/>
            <person name="Massingham T."/>
            <person name="Moltke I."/>
            <person name="Raney B.J."/>
            <person name="Rasmussen M.D."/>
            <person name="Robinson J."/>
            <person name="Stark A."/>
            <person name="Vilella A.J."/>
            <person name="Wen J."/>
            <person name="Xie X."/>
            <person name="Zody M.C."/>
            <person name="Baldwin J."/>
            <person name="Bloom T."/>
            <person name="Chin C.W."/>
            <person name="Heiman D."/>
            <person name="Nicol R."/>
            <person name="Nusbaum C."/>
            <person name="Young S."/>
            <person name="Wilkinson J."/>
            <person name="Worley K.C."/>
            <person name="Kovar C.L."/>
            <person name="Muzny D.M."/>
            <person name="Gibbs R.A."/>
            <person name="Cree A."/>
            <person name="Dihn H.H."/>
            <person name="Fowler G."/>
            <person name="Jhangiani S."/>
            <person name="Joshi V."/>
            <person name="Lee S."/>
            <person name="Lewis L.R."/>
            <person name="Nazareth L.V."/>
            <person name="Okwuonu G."/>
            <person name="Santibanez J."/>
            <person name="Warren W.C."/>
            <person name="Mardis E.R."/>
            <person name="Weinstock G.M."/>
            <person name="Wilson R.K."/>
            <person name="Delehaunty K."/>
            <person name="Dooling D."/>
            <person name="Fronik C."/>
            <person name="Fulton L."/>
            <person name="Fulton B."/>
            <person name="Graves T."/>
            <person name="Minx P."/>
            <person name="Sodergren E."/>
            <person name="Birney E."/>
            <person name="Margulies E.H."/>
            <person name="Herrero J."/>
            <person name="Green E.D."/>
            <person name="Haussler D."/>
            <person name="Siepel A."/>
            <person name="Goldman N."/>
            <person name="Pollard K.S."/>
            <person name="Pedersen J.S."/>
            <person name="Lander E.S."/>
            <person name="Kellis M."/>
        </authorList>
    </citation>
    <scope>NUCLEOTIDE SEQUENCE [LARGE SCALE GENOMIC DNA]</scope>
    <source>
        <strain evidence="6">Thorbecke</strain>
    </source>
</reference>
<dbReference type="Gene3D" id="2.30.39.10">
    <property type="entry name" value="Alpha-1-antitrypsin, domain 1"/>
    <property type="match status" value="1"/>
</dbReference>
<dbReference type="FunCoup" id="G1SQG6">
    <property type="interactions" value="11"/>
</dbReference>